<reference evidence="6" key="1">
    <citation type="submission" date="2021-04" db="EMBL/GenBank/DDBJ databases">
        <title>Genome based classification of Actinospica acidithermotolerans sp. nov., an actinobacterium isolated from an Indonesian hot spring.</title>
        <authorList>
            <person name="Kusuma A.B."/>
            <person name="Putra K.E."/>
            <person name="Nafisah S."/>
            <person name="Loh J."/>
            <person name="Nouioui I."/>
            <person name="Goodfellow M."/>
        </authorList>
    </citation>
    <scope>NUCLEOTIDE SEQUENCE</scope>
    <source>
        <strain evidence="6">CSCA 57</strain>
    </source>
</reference>
<evidence type="ECO:0000256" key="4">
    <source>
        <dbReference type="ARBA" id="ARBA00023033"/>
    </source>
</evidence>
<dbReference type="PANTHER" id="PTHR30011:SF16">
    <property type="entry name" value="C2H2 FINGER DOMAIN TRANSCRIPTION FACTOR (EUROFUNG)-RELATED"/>
    <property type="match status" value="1"/>
</dbReference>
<dbReference type="Gene3D" id="3.20.20.30">
    <property type="entry name" value="Luciferase-like domain"/>
    <property type="match status" value="1"/>
</dbReference>
<dbReference type="InterPro" id="IPR051260">
    <property type="entry name" value="Diverse_substr_monoxygenases"/>
</dbReference>
<protein>
    <submittedName>
        <fullName evidence="6">LLM class flavin-dependent oxidoreductase</fullName>
    </submittedName>
</protein>
<dbReference type="InterPro" id="IPR036661">
    <property type="entry name" value="Luciferase-like_sf"/>
</dbReference>
<dbReference type="Pfam" id="PF00296">
    <property type="entry name" value="Bac_luciferase"/>
    <property type="match status" value="1"/>
</dbReference>
<dbReference type="Proteomes" id="UP000675781">
    <property type="component" value="Unassembled WGS sequence"/>
</dbReference>
<dbReference type="InterPro" id="IPR011251">
    <property type="entry name" value="Luciferase-like_dom"/>
</dbReference>
<dbReference type="SUPFAM" id="SSF51679">
    <property type="entry name" value="Bacterial luciferase-like"/>
    <property type="match status" value="1"/>
</dbReference>
<comment type="caution">
    <text evidence="6">The sequence shown here is derived from an EMBL/GenBank/DDBJ whole genome shotgun (WGS) entry which is preliminary data.</text>
</comment>
<keyword evidence="2" id="KW-0288">FMN</keyword>
<dbReference type="GO" id="GO:0016705">
    <property type="term" value="F:oxidoreductase activity, acting on paired donors, with incorporation or reduction of molecular oxygen"/>
    <property type="evidence" value="ECO:0007669"/>
    <property type="project" value="InterPro"/>
</dbReference>
<evidence type="ECO:0000256" key="1">
    <source>
        <dbReference type="ARBA" id="ARBA00022630"/>
    </source>
</evidence>
<evidence type="ECO:0000256" key="2">
    <source>
        <dbReference type="ARBA" id="ARBA00022643"/>
    </source>
</evidence>
<accession>A0A941EIE5</accession>
<keyword evidence="7" id="KW-1185">Reference proteome</keyword>
<dbReference type="EMBL" id="JAGSOG010000002">
    <property type="protein sequence ID" value="MBR7831801.1"/>
    <property type="molecule type" value="Genomic_DNA"/>
</dbReference>
<keyword evidence="1" id="KW-0285">Flavoprotein</keyword>
<evidence type="ECO:0000256" key="3">
    <source>
        <dbReference type="ARBA" id="ARBA00023002"/>
    </source>
</evidence>
<gene>
    <name evidence="6" type="ORF">KDL01_00930</name>
</gene>
<proteinExistence type="predicted"/>
<keyword evidence="3" id="KW-0560">Oxidoreductase</keyword>
<sequence length="319" mass="33454">MNDPSVAALHLALDVHGRDVHSLRAAISAAEQAGFALATFSDGPLAQGVPEAGTRAAFVSRLTDRIGLAPTLHATVTEPFHLATQLAALDHASHGRAGWIVGAANGVDERATIGAAPLTPEQLREELADVTAVARALWDSWEDDAVIKDAATGRYLDPDKVHHIDFVGESFTVKGPLITPRPLQGQIVVLAPDALELDELADVVLIERADAAAIGERARAAKEAGAPLAFAEVSFGFAEPDAVAKLVDLLRSLAAVVDGVRLRPADPATDVPVLIEQVLPVLAAEGLLRPAPRPGDTLRATLGLPRPANRFAREGAVQR</sequence>
<name>A0A941EIE5_9ACTN</name>
<feature type="domain" description="Luciferase-like" evidence="5">
    <location>
        <begin position="17"/>
        <end position="229"/>
    </location>
</feature>
<evidence type="ECO:0000259" key="5">
    <source>
        <dbReference type="Pfam" id="PF00296"/>
    </source>
</evidence>
<dbReference type="AlphaFoldDB" id="A0A941EIE5"/>
<dbReference type="GO" id="GO:0004497">
    <property type="term" value="F:monooxygenase activity"/>
    <property type="evidence" value="ECO:0007669"/>
    <property type="project" value="UniProtKB-KW"/>
</dbReference>
<dbReference type="PANTHER" id="PTHR30011">
    <property type="entry name" value="ALKANESULFONATE MONOOXYGENASE-RELATED"/>
    <property type="match status" value="1"/>
</dbReference>
<dbReference type="RefSeq" id="WP_212526330.1">
    <property type="nucleotide sequence ID" value="NZ_JAGSOG010000002.1"/>
</dbReference>
<evidence type="ECO:0000313" key="6">
    <source>
        <dbReference type="EMBL" id="MBR7831801.1"/>
    </source>
</evidence>
<evidence type="ECO:0000313" key="7">
    <source>
        <dbReference type="Proteomes" id="UP000675781"/>
    </source>
</evidence>
<keyword evidence="4" id="KW-0503">Monooxygenase</keyword>
<organism evidence="6 7">
    <name type="scientific">Actinospica durhamensis</name>
    <dbReference type="NCBI Taxonomy" id="1508375"/>
    <lineage>
        <taxon>Bacteria</taxon>
        <taxon>Bacillati</taxon>
        <taxon>Actinomycetota</taxon>
        <taxon>Actinomycetes</taxon>
        <taxon>Catenulisporales</taxon>
        <taxon>Actinospicaceae</taxon>
        <taxon>Actinospica</taxon>
    </lineage>
</organism>